<protein>
    <submittedName>
        <fullName evidence="7">FUSC family protein</fullName>
    </submittedName>
</protein>
<name>A0A6I6F506_9CLOT</name>
<evidence type="ECO:0000256" key="6">
    <source>
        <dbReference type="SAM" id="Phobius"/>
    </source>
</evidence>
<gene>
    <name evidence="7" type="ORF">GOM49_15335</name>
</gene>
<evidence type="ECO:0000256" key="1">
    <source>
        <dbReference type="ARBA" id="ARBA00004651"/>
    </source>
</evidence>
<feature type="transmembrane region" description="Helical" evidence="6">
    <location>
        <begin position="31"/>
        <end position="50"/>
    </location>
</feature>
<dbReference type="PANTHER" id="PTHR30509">
    <property type="entry name" value="P-HYDROXYBENZOIC ACID EFFLUX PUMP SUBUNIT-RELATED"/>
    <property type="match status" value="1"/>
</dbReference>
<evidence type="ECO:0000313" key="7">
    <source>
        <dbReference type="EMBL" id="QGU96284.1"/>
    </source>
</evidence>
<feature type="transmembrane region" description="Helical" evidence="6">
    <location>
        <begin position="62"/>
        <end position="91"/>
    </location>
</feature>
<dbReference type="Pfam" id="PF06081">
    <property type="entry name" value="ArAE_1"/>
    <property type="match status" value="1"/>
</dbReference>
<dbReference type="AlphaFoldDB" id="A0A6I6F506"/>
<dbReference type="GO" id="GO:0005886">
    <property type="term" value="C:plasma membrane"/>
    <property type="evidence" value="ECO:0007669"/>
    <property type="project" value="UniProtKB-SubCell"/>
</dbReference>
<keyword evidence="4 6" id="KW-1133">Transmembrane helix</keyword>
<reference evidence="7 8" key="1">
    <citation type="submission" date="2019-12" db="EMBL/GenBank/DDBJ databases">
        <title>Genome sequenceing of Clostridium bovifaecis.</title>
        <authorList>
            <person name="Yao Y."/>
        </authorList>
    </citation>
    <scope>NUCLEOTIDE SEQUENCE [LARGE SCALE GENOMIC DNA]</scope>
    <source>
        <strain evidence="7 8">BXX</strain>
    </source>
</reference>
<keyword evidence="5 6" id="KW-0472">Membrane</keyword>
<feature type="transmembrane region" description="Helical" evidence="6">
    <location>
        <begin position="97"/>
        <end position="116"/>
    </location>
</feature>
<comment type="subcellular location">
    <subcellularLocation>
        <location evidence="1">Cell membrane</location>
        <topology evidence="1">Multi-pass membrane protein</topology>
    </subcellularLocation>
</comment>
<sequence>MKRIGMRNLKTAIAVFLCIIITRKLNVSDSPFYACIAAVICMQSSVFETFKTGKNRMIGTFIGALIGFLFALIQPGNAMLVAVGIILLIYVCNVLGYNKSISIACIVFIAIMVNLTDKTPLFYSTYRLIETFIGILIAVLVNYFIYPPKYLDNLHQLRLDIINALNKLSHEKLFDNKDVDLSTLNKQISALENLMKSYIEEIIPKKNTSNKIADLQKVLKLSKKAYSHLFMLNSLNSVCFLNEKNLLKAKLLFGINEQASTSSNSDLDIVYNYHIENLFNILETLKSSYENN</sequence>
<keyword evidence="8" id="KW-1185">Reference proteome</keyword>
<evidence type="ECO:0000313" key="8">
    <source>
        <dbReference type="Proteomes" id="UP000422764"/>
    </source>
</evidence>
<feature type="transmembrane region" description="Helical" evidence="6">
    <location>
        <begin position="128"/>
        <end position="146"/>
    </location>
</feature>
<organism evidence="7 8">
    <name type="scientific">Clostridium bovifaecis</name>
    <dbReference type="NCBI Taxonomy" id="2184719"/>
    <lineage>
        <taxon>Bacteria</taxon>
        <taxon>Bacillati</taxon>
        <taxon>Bacillota</taxon>
        <taxon>Clostridia</taxon>
        <taxon>Eubacteriales</taxon>
        <taxon>Clostridiaceae</taxon>
        <taxon>Clostridium</taxon>
    </lineage>
</organism>
<dbReference type="Proteomes" id="UP000422764">
    <property type="component" value="Chromosome"/>
</dbReference>
<dbReference type="EMBL" id="CP046522">
    <property type="protein sequence ID" value="QGU96284.1"/>
    <property type="molecule type" value="Genomic_DNA"/>
</dbReference>
<evidence type="ECO:0000256" key="5">
    <source>
        <dbReference type="ARBA" id="ARBA00023136"/>
    </source>
</evidence>
<accession>A0A6I6F506</accession>
<keyword evidence="3 6" id="KW-0812">Transmembrane</keyword>
<dbReference type="PANTHER" id="PTHR30509:SF9">
    <property type="entry name" value="MULTIDRUG RESISTANCE PROTEIN MDTO"/>
    <property type="match status" value="1"/>
</dbReference>
<evidence type="ECO:0000256" key="4">
    <source>
        <dbReference type="ARBA" id="ARBA00022989"/>
    </source>
</evidence>
<dbReference type="InterPro" id="IPR010343">
    <property type="entry name" value="ArAE_1"/>
</dbReference>
<keyword evidence="2" id="KW-1003">Cell membrane</keyword>
<proteinExistence type="predicted"/>
<evidence type="ECO:0000256" key="2">
    <source>
        <dbReference type="ARBA" id="ARBA00022475"/>
    </source>
</evidence>
<evidence type="ECO:0000256" key="3">
    <source>
        <dbReference type="ARBA" id="ARBA00022692"/>
    </source>
</evidence>